<sequence length="289" mass="32645">MTLHLDPTKKHDAILLFDCLDGNPNGDPDAGNQPRIDPQTNQGLVTDACLKRKVRNYVEMVGKDETTPEKYKIFVEEGSVLNEKIRRGYVGVGLPEKEGTPEQQLEVGKWMQQNFYDLRMFGGVLSTGLKAGQVWGPMQISFSRSIDPVFPQSVSITRCAATSEKEGKDNKTMGRKEVLPYGLYKSHVFYNPHLAEKSGCVTERDLELFWEALIKAWEFDRSSARGFMACRGLYVFSHASKYGNAPVHKLFDKLQIKSNVDVPRSFADYQVVLDDEFKLPDGVILTRLD</sequence>
<proteinExistence type="predicted"/>
<dbReference type="PATRIC" id="fig|1710894.3.peg.1082"/>
<dbReference type="AlphaFoldDB" id="A0A1B7VTM9"/>
<dbReference type="Pfam" id="PF05107">
    <property type="entry name" value="Cas_Cas7"/>
    <property type="match status" value="1"/>
</dbReference>
<name>A0A1B7VTM9_APHFL</name>
<organism evidence="1 2">
    <name type="scientific">Aphanizomenon flos-aquae LD13</name>
    <dbReference type="NCBI Taxonomy" id="1710894"/>
    <lineage>
        <taxon>Bacteria</taxon>
        <taxon>Bacillati</taxon>
        <taxon>Cyanobacteriota</taxon>
        <taxon>Cyanophyceae</taxon>
        <taxon>Nostocales</taxon>
        <taxon>Aphanizomenonaceae</taxon>
        <taxon>Aphanizomenon</taxon>
    </lineage>
</organism>
<evidence type="ECO:0008006" key="3">
    <source>
        <dbReference type="Google" id="ProtNLM"/>
    </source>
</evidence>
<protein>
    <recommendedName>
        <fullName evidence="3">CRISPR-associated protein Csh2</fullName>
    </recommendedName>
</protein>
<reference evidence="1 2" key="1">
    <citation type="submission" date="2015-09" db="EMBL/GenBank/DDBJ databases">
        <title>Whole genome shotgun sequence assembly of Aphanizomenon flos-aquae UKL13.</title>
        <authorList>
            <person name="Driscoll C."/>
        </authorList>
    </citation>
    <scope>NUCLEOTIDE SEQUENCE [LARGE SCALE GENOMIC DNA]</scope>
    <source>
        <strain evidence="1">MDT13</strain>
    </source>
</reference>
<comment type="caution">
    <text evidence="1">The sequence shown here is derived from an EMBL/GenBank/DDBJ whole genome shotgun (WGS) entry which is preliminary data.</text>
</comment>
<dbReference type="STRING" id="1803587.GCA_001593825_02741"/>
<dbReference type="Proteomes" id="UP000092382">
    <property type="component" value="Unassembled WGS sequence"/>
</dbReference>
<evidence type="ECO:0000313" key="1">
    <source>
        <dbReference type="EMBL" id="OBQ24272.1"/>
    </source>
</evidence>
<gene>
    <name evidence="1" type="ORF">AN481_14135</name>
</gene>
<dbReference type="GO" id="GO:0043571">
    <property type="term" value="P:maintenance of CRISPR repeat elements"/>
    <property type="evidence" value="ECO:0007669"/>
    <property type="project" value="InterPro"/>
</dbReference>
<dbReference type="NCBIfam" id="TIGR01595">
    <property type="entry name" value="cas_CT1132"/>
    <property type="match status" value="1"/>
</dbReference>
<dbReference type="EMBL" id="LJOY01000050">
    <property type="protein sequence ID" value="OBQ24272.1"/>
    <property type="molecule type" value="Genomic_DNA"/>
</dbReference>
<evidence type="ECO:0000313" key="2">
    <source>
        <dbReference type="Proteomes" id="UP000092382"/>
    </source>
</evidence>
<dbReference type="NCBIfam" id="TIGR02589">
    <property type="entry name" value="cas_Csd2"/>
    <property type="match status" value="1"/>
</dbReference>
<dbReference type="InterPro" id="IPR006482">
    <property type="entry name" value="Cas7_Csh2/Csh2"/>
</dbReference>
<dbReference type="InterPro" id="IPR013418">
    <property type="entry name" value="CRISPR-assoc_prot_Cas7/Csd2"/>
</dbReference>
<accession>A0A1B7VTM9</accession>